<dbReference type="Gene3D" id="3.40.710.10">
    <property type="entry name" value="DD-peptidase/beta-lactamase superfamily"/>
    <property type="match status" value="1"/>
</dbReference>
<accession>A0A0P6XD87</accession>
<evidence type="ECO:0000313" key="3">
    <source>
        <dbReference type="Proteomes" id="UP000050417"/>
    </source>
</evidence>
<evidence type="ECO:0000313" key="2">
    <source>
        <dbReference type="EMBL" id="KPL78221.1"/>
    </source>
</evidence>
<dbReference type="GO" id="GO:0030655">
    <property type="term" value="P:beta-lactam antibiotic catabolic process"/>
    <property type="evidence" value="ECO:0007669"/>
    <property type="project" value="InterPro"/>
</dbReference>
<dbReference type="PANTHER" id="PTHR35333">
    <property type="entry name" value="BETA-LACTAMASE"/>
    <property type="match status" value="1"/>
</dbReference>
<dbReference type="AlphaFoldDB" id="A0A0P6XD87"/>
<organism evidence="2 3">
    <name type="scientific">Ornatilinea apprima</name>
    <dbReference type="NCBI Taxonomy" id="1134406"/>
    <lineage>
        <taxon>Bacteria</taxon>
        <taxon>Bacillati</taxon>
        <taxon>Chloroflexota</taxon>
        <taxon>Anaerolineae</taxon>
        <taxon>Anaerolineales</taxon>
        <taxon>Anaerolineaceae</taxon>
        <taxon>Ornatilinea</taxon>
    </lineage>
</organism>
<comment type="caution">
    <text evidence="2">The sequence shown here is derived from an EMBL/GenBank/DDBJ whole genome shotgun (WGS) entry which is preliminary data.</text>
</comment>
<evidence type="ECO:0000259" key="1">
    <source>
        <dbReference type="Pfam" id="PF13354"/>
    </source>
</evidence>
<dbReference type="GO" id="GO:0008800">
    <property type="term" value="F:beta-lactamase activity"/>
    <property type="evidence" value="ECO:0007669"/>
    <property type="project" value="InterPro"/>
</dbReference>
<dbReference type="Pfam" id="PF13354">
    <property type="entry name" value="Beta-lactamase2"/>
    <property type="match status" value="1"/>
</dbReference>
<proteinExistence type="predicted"/>
<dbReference type="EMBL" id="LGCL01000019">
    <property type="protein sequence ID" value="KPL78221.1"/>
    <property type="molecule type" value="Genomic_DNA"/>
</dbReference>
<name>A0A0P6XD87_9CHLR</name>
<dbReference type="InterPro" id="IPR012338">
    <property type="entry name" value="Beta-lactam/transpept-like"/>
</dbReference>
<dbReference type="InterPro" id="IPR045155">
    <property type="entry name" value="Beta-lactam_cat"/>
</dbReference>
<dbReference type="PANTHER" id="PTHR35333:SF3">
    <property type="entry name" value="BETA-LACTAMASE-TYPE TRANSPEPTIDASE FOLD CONTAINING PROTEIN"/>
    <property type="match status" value="1"/>
</dbReference>
<dbReference type="SUPFAM" id="SSF56601">
    <property type="entry name" value="beta-lactamase/transpeptidase-like"/>
    <property type="match status" value="1"/>
</dbReference>
<reference evidence="2 3" key="1">
    <citation type="submission" date="2015-07" db="EMBL/GenBank/DDBJ databases">
        <title>Genome sequence of Ornatilinea apprima DSM 23815.</title>
        <authorList>
            <person name="Hemp J."/>
            <person name="Ward L.M."/>
            <person name="Pace L.A."/>
            <person name="Fischer W.W."/>
        </authorList>
    </citation>
    <scope>NUCLEOTIDE SEQUENCE [LARGE SCALE GENOMIC DNA]</scope>
    <source>
        <strain evidence="2 3">P3M-1</strain>
    </source>
</reference>
<dbReference type="GO" id="GO:0046677">
    <property type="term" value="P:response to antibiotic"/>
    <property type="evidence" value="ECO:0007669"/>
    <property type="project" value="InterPro"/>
</dbReference>
<dbReference type="InterPro" id="IPR000871">
    <property type="entry name" value="Beta-lactam_class-A"/>
</dbReference>
<keyword evidence="3" id="KW-1185">Reference proteome</keyword>
<dbReference type="Proteomes" id="UP000050417">
    <property type="component" value="Unassembled WGS sequence"/>
</dbReference>
<protein>
    <recommendedName>
        <fullName evidence="1">Beta-lactamase class A catalytic domain-containing protein</fullName>
    </recommendedName>
</protein>
<sequence>MALILMALVLTVFELVQYSRIRSSFPPGMRIAGVPVGGLNQESAAERLVQAYGVPVELRYGDAVIQVKPQVVGFELKLDEMLAAADLQRITQPFWSAFWDYLWNQLPTPKSVPLSATISEERLRTYLKNEIAVRYDQPPEASIPLPGTTSFQSGNPGTVLDMDRAVVLIEDALRSPNARVVNLTYSQVKPPRPSLVNLEVLLKQIVDVSGFDGVVEMYMLDLKTREEMNFAYRNGEDLAPGIAFTAASTMKIPIMTSTFRRVSEPTPQTVLDQMALMIEQSENGPADRLMQNVLDLNLGPLQVTEDMQAIGLANTFIAGYFYPGAPLLQRFTTPANSRTDVNTEPDVYNQTTPADLGMLMDDLYQCANNGGGTLTAAYAGQVSQAECQQMLDFLSLNDIAVLIKAGIPEGTRIAHKHGWIIENDGYLHTMGNAAIVYSPAGDYVLVIFMYQPVQLVFDPANVLFANLSRAVYNYYNLE</sequence>
<dbReference type="STRING" id="1134406.ADN00_06990"/>
<gene>
    <name evidence="2" type="ORF">ADN00_06990</name>
</gene>
<feature type="domain" description="Beta-lactamase class A catalytic" evidence="1">
    <location>
        <begin position="269"/>
        <end position="449"/>
    </location>
</feature>